<dbReference type="PANTHER" id="PTHR30006">
    <property type="entry name" value="THIAMINE-BINDING PERIPLASMIC PROTEIN-RELATED"/>
    <property type="match status" value="1"/>
</dbReference>
<dbReference type="AlphaFoldDB" id="A0A1P8UGT1"/>
<dbReference type="Pfam" id="PF13343">
    <property type="entry name" value="SBP_bac_6"/>
    <property type="match status" value="1"/>
</dbReference>
<dbReference type="SUPFAM" id="SSF53850">
    <property type="entry name" value="Periplasmic binding protein-like II"/>
    <property type="match status" value="1"/>
</dbReference>
<keyword evidence="3" id="KW-1185">Reference proteome</keyword>
<dbReference type="EMBL" id="CP019434">
    <property type="protein sequence ID" value="APZ43047.1"/>
    <property type="molecule type" value="Genomic_DNA"/>
</dbReference>
<dbReference type="InterPro" id="IPR006311">
    <property type="entry name" value="TAT_signal"/>
</dbReference>
<name>A0A1P8UGT1_9GAMM</name>
<dbReference type="KEGG" id="afy:BW247_08030"/>
<dbReference type="GO" id="GO:0030288">
    <property type="term" value="C:outer membrane-bounded periplasmic space"/>
    <property type="evidence" value="ECO:0007669"/>
    <property type="project" value="TreeGrafter"/>
</dbReference>
<dbReference type="CDD" id="cd13547">
    <property type="entry name" value="PBP2_Fbp_like_2"/>
    <property type="match status" value="1"/>
</dbReference>
<dbReference type="PANTHER" id="PTHR30006:SF2">
    <property type="entry name" value="ABC TRANSPORTER SUBSTRATE-BINDING PROTEIN"/>
    <property type="match status" value="1"/>
</dbReference>
<dbReference type="STRING" id="1765967.BW247_08030"/>
<gene>
    <name evidence="2" type="ORF">BW247_08030</name>
</gene>
<sequence length="334" mass="36305">MERVDRQRRRLLGAGLGLGAAALLPQTVRADTSVKGQLVLYTSQLMRDAQQTAAAFQQIHPNIEVKWIRDGTTQLLTRLRAEFAAGDPQPDVLLIADTLAMAGLKQADCLAPYRDAPADVLPKQLRDHDGYWYGTKLITTGIAYNTAAPHAPQSWWDLADATGQIAMPSPLYSGAATVMLETFTQHPALGWKYYEALARAHAIAQGGNGGVFRKVAGGAKLYGIMIDFLAIRAEQKGSPIRFVFPEEGVSAVTEPVAILKTARNVPAARAFVDFVLSLPGQRLIAQQGMLPARSDVTPPPGFPKPNQIKLLNLNVERALRTVQSDKQRFASLFA</sequence>
<keyword evidence="1" id="KW-0732">Signal</keyword>
<evidence type="ECO:0000313" key="2">
    <source>
        <dbReference type="EMBL" id="APZ43047.1"/>
    </source>
</evidence>
<evidence type="ECO:0000256" key="1">
    <source>
        <dbReference type="ARBA" id="ARBA00022729"/>
    </source>
</evidence>
<organism evidence="2 3">
    <name type="scientific">Acidihalobacter ferrooxydans</name>
    <dbReference type="NCBI Taxonomy" id="1765967"/>
    <lineage>
        <taxon>Bacteria</taxon>
        <taxon>Pseudomonadati</taxon>
        <taxon>Pseudomonadota</taxon>
        <taxon>Gammaproteobacteria</taxon>
        <taxon>Chromatiales</taxon>
        <taxon>Ectothiorhodospiraceae</taxon>
        <taxon>Acidihalobacter</taxon>
    </lineage>
</organism>
<dbReference type="OrthoDB" id="9769567at2"/>
<dbReference type="GO" id="GO:0030976">
    <property type="term" value="F:thiamine pyrophosphate binding"/>
    <property type="evidence" value="ECO:0007669"/>
    <property type="project" value="TreeGrafter"/>
</dbReference>
<dbReference type="PROSITE" id="PS51318">
    <property type="entry name" value="TAT"/>
    <property type="match status" value="1"/>
</dbReference>
<proteinExistence type="predicted"/>
<dbReference type="Gene3D" id="3.40.190.10">
    <property type="entry name" value="Periplasmic binding protein-like II"/>
    <property type="match status" value="2"/>
</dbReference>
<reference evidence="2 3" key="1">
    <citation type="submission" date="2017-01" db="EMBL/GenBank/DDBJ databases">
        <title>Draft sequence of Acidihalobacter ferrooxidans strain DSM 14175 (strain V8).</title>
        <authorList>
            <person name="Khaleque H.N."/>
            <person name="Ramsay J.P."/>
            <person name="Murphy R.J.T."/>
            <person name="Kaksonen A.H."/>
            <person name="Boxall N.J."/>
            <person name="Watkin E.L.J."/>
        </authorList>
    </citation>
    <scope>NUCLEOTIDE SEQUENCE [LARGE SCALE GENOMIC DNA]</scope>
    <source>
        <strain evidence="2 3">V8</strain>
    </source>
</reference>
<accession>A0A1P8UGT1</accession>
<dbReference type="RefSeq" id="WP_076836695.1">
    <property type="nucleotide sequence ID" value="NZ_CP019434.1"/>
</dbReference>
<evidence type="ECO:0000313" key="3">
    <source>
        <dbReference type="Proteomes" id="UP000243807"/>
    </source>
</evidence>
<dbReference type="InterPro" id="IPR026045">
    <property type="entry name" value="Ferric-bd"/>
</dbReference>
<dbReference type="PIRSF" id="PIRSF002825">
    <property type="entry name" value="CfbpA"/>
    <property type="match status" value="1"/>
</dbReference>
<dbReference type="GO" id="GO:0030975">
    <property type="term" value="F:thiamine binding"/>
    <property type="evidence" value="ECO:0007669"/>
    <property type="project" value="TreeGrafter"/>
</dbReference>
<dbReference type="Proteomes" id="UP000243807">
    <property type="component" value="Chromosome"/>
</dbReference>
<dbReference type="GO" id="GO:0015888">
    <property type="term" value="P:thiamine transport"/>
    <property type="evidence" value="ECO:0007669"/>
    <property type="project" value="TreeGrafter"/>
</dbReference>
<protein>
    <submittedName>
        <fullName evidence="2">ABC transporter substrate-binding protein</fullName>
    </submittedName>
</protein>